<evidence type="ECO:0000259" key="5">
    <source>
        <dbReference type="Pfam" id="PF13406"/>
    </source>
</evidence>
<keyword evidence="2" id="KW-0812">Transmembrane</keyword>
<dbReference type="KEGG" id="prae:MN210_13625"/>
<dbReference type="EMBL" id="CP093310">
    <property type="protein sequence ID" value="WXX24082.1"/>
    <property type="molecule type" value="Genomic_DNA"/>
</dbReference>
<name>A0AAU6PUH2_9GAMM</name>
<dbReference type="InterPro" id="IPR002477">
    <property type="entry name" value="Peptidoglycan-bd-like"/>
</dbReference>
<evidence type="ECO:0000256" key="2">
    <source>
        <dbReference type="SAM" id="Phobius"/>
    </source>
</evidence>
<evidence type="ECO:0000313" key="7">
    <source>
        <dbReference type="Proteomes" id="UP000829560"/>
    </source>
</evidence>
<dbReference type="SUPFAM" id="SSF53955">
    <property type="entry name" value="Lysozyme-like"/>
    <property type="match status" value="1"/>
</dbReference>
<dbReference type="RefSeq" id="WP_338412196.1">
    <property type="nucleotide sequence ID" value="NZ_CP093310.2"/>
</dbReference>
<dbReference type="Gene3D" id="1.10.530.10">
    <property type="match status" value="1"/>
</dbReference>
<sequence>MSSTKLSAVLPVLSTLGLASLVFIAPTSYAEQKPLPTLDNNQFNVCLDNLSQSSAFASVKDTLAQYRPAQGDPSVLESLDYQPEFQKEPWDYLASLVDEERVIDGIAASERYADVLARIEAQYGVNRYDVLGVWGVESDFGTTLGKKEVVQSLATLSCFGRRQSYFRSEYVSALKILKQGDIAPNDFKGSWAGAFGQTQFMPSTFLQLAQDFDGDGRKDLVNSQADALASTANFLKNSGYQSGQPWGYEVRLPANINASNDRKNKQPISHWRNLGITLVDGSELPDSLSNAGLLLPAGKNGPAFLVGRNFDAFYAYNASENYALAIAHLSDRIEQQNTDVDFATPWPTDDPGLSRKQSRELQQALNLLGYDIGEVDGIIGDGTRRAIQQYQTDNGLTPDGRAGKKIHQHLMNITANMPQHGSEPADEAQHTADDDQLATGNAHSASKKISETKSGLSKLLQIKSLTAILIGLFIVLVIALVSRRKR</sequence>
<dbReference type="InterPro" id="IPR036366">
    <property type="entry name" value="PGBDSf"/>
</dbReference>
<feature type="domain" description="Peptidoglycan binding-like" evidence="4">
    <location>
        <begin position="356"/>
        <end position="409"/>
    </location>
</feature>
<dbReference type="InterPro" id="IPR036365">
    <property type="entry name" value="PGBD-like_sf"/>
</dbReference>
<reference evidence="6" key="1">
    <citation type="submission" date="2024-03" db="EMBL/GenBank/DDBJ databases">
        <title>Psychrobacter raelis sp. nov. isolated from a dog with peritonitis.</title>
        <authorList>
            <person name="Schiavone A."/>
            <person name="Manzulli V."/>
            <person name="Camarda A."/>
            <person name="Cafiero M.A."/>
            <person name="Vasco I."/>
            <person name="Marino L."/>
            <person name="Pennuzzi G."/>
            <person name="Serrecchia L."/>
            <person name="Galante D."/>
            <person name="Pugliese N."/>
        </authorList>
    </citation>
    <scope>NUCLEOTIDE SEQUENCE</scope>
    <source>
        <strain evidence="6">PraFG1</strain>
    </source>
</reference>
<feature type="domain" description="Transglycosylase SLT" evidence="5">
    <location>
        <begin position="66"/>
        <end position="331"/>
    </location>
</feature>
<evidence type="ECO:0000313" key="6">
    <source>
        <dbReference type="EMBL" id="WXX24082.1"/>
    </source>
</evidence>
<dbReference type="InterPro" id="IPR031304">
    <property type="entry name" value="SLT_2"/>
</dbReference>
<evidence type="ECO:0000256" key="1">
    <source>
        <dbReference type="SAM" id="MobiDB-lite"/>
    </source>
</evidence>
<evidence type="ECO:0000256" key="3">
    <source>
        <dbReference type="SAM" id="SignalP"/>
    </source>
</evidence>
<dbReference type="InterPro" id="IPR043426">
    <property type="entry name" value="MltB-like"/>
</dbReference>
<dbReference type="NCBIfam" id="TIGR02283">
    <property type="entry name" value="MltB_2"/>
    <property type="match status" value="1"/>
</dbReference>
<feature type="chain" id="PRO_5044019992" evidence="3">
    <location>
        <begin position="31"/>
        <end position="486"/>
    </location>
</feature>
<gene>
    <name evidence="6" type="ORF">MN210_13625</name>
</gene>
<accession>A0AAU6PUH2</accession>
<dbReference type="FunFam" id="1.10.8.350:FF:000001">
    <property type="entry name" value="Lytic murein transglycosylase B"/>
    <property type="match status" value="1"/>
</dbReference>
<keyword evidence="7" id="KW-1185">Reference proteome</keyword>
<feature type="signal peptide" evidence="3">
    <location>
        <begin position="1"/>
        <end position="30"/>
    </location>
</feature>
<keyword evidence="3" id="KW-0732">Signal</keyword>
<proteinExistence type="predicted"/>
<dbReference type="InterPro" id="IPR011970">
    <property type="entry name" value="MltB_2"/>
</dbReference>
<dbReference type="Pfam" id="PF13406">
    <property type="entry name" value="SLT_2"/>
    <property type="match status" value="1"/>
</dbReference>
<dbReference type="InterPro" id="IPR023346">
    <property type="entry name" value="Lysozyme-like_dom_sf"/>
</dbReference>
<keyword evidence="2" id="KW-1133">Transmembrane helix</keyword>
<evidence type="ECO:0000259" key="4">
    <source>
        <dbReference type="Pfam" id="PF01471"/>
    </source>
</evidence>
<organism evidence="6 7">
    <name type="scientific">Psychrobacter raelei</name>
    <dbReference type="NCBI Taxonomy" id="2565531"/>
    <lineage>
        <taxon>Bacteria</taxon>
        <taxon>Pseudomonadati</taxon>
        <taxon>Pseudomonadota</taxon>
        <taxon>Gammaproteobacteria</taxon>
        <taxon>Moraxellales</taxon>
        <taxon>Moraxellaceae</taxon>
        <taxon>Psychrobacter</taxon>
    </lineage>
</organism>
<dbReference type="CDD" id="cd13399">
    <property type="entry name" value="Slt35-like"/>
    <property type="match status" value="1"/>
</dbReference>
<dbReference type="Gene3D" id="1.10.8.350">
    <property type="entry name" value="Bacterial muramidase"/>
    <property type="match status" value="1"/>
</dbReference>
<keyword evidence="2" id="KW-0472">Membrane</keyword>
<dbReference type="PANTHER" id="PTHR30163">
    <property type="entry name" value="MEMBRANE-BOUND LYTIC MUREIN TRANSGLYCOSYLASE B"/>
    <property type="match status" value="1"/>
</dbReference>
<dbReference type="Gene3D" id="1.10.101.10">
    <property type="entry name" value="PGBD-like superfamily/PGBD"/>
    <property type="match status" value="1"/>
</dbReference>
<dbReference type="GO" id="GO:0008933">
    <property type="term" value="F:peptidoglycan lytic transglycosylase activity"/>
    <property type="evidence" value="ECO:0007669"/>
    <property type="project" value="TreeGrafter"/>
</dbReference>
<protein>
    <submittedName>
        <fullName evidence="6">Lytic murein transglycosylase</fullName>
    </submittedName>
</protein>
<dbReference type="SUPFAM" id="SSF47090">
    <property type="entry name" value="PGBD-like"/>
    <property type="match status" value="1"/>
</dbReference>
<feature type="transmembrane region" description="Helical" evidence="2">
    <location>
        <begin position="462"/>
        <end position="481"/>
    </location>
</feature>
<dbReference type="GO" id="GO:0009253">
    <property type="term" value="P:peptidoglycan catabolic process"/>
    <property type="evidence" value="ECO:0007669"/>
    <property type="project" value="TreeGrafter"/>
</dbReference>
<feature type="region of interest" description="Disordered" evidence="1">
    <location>
        <begin position="416"/>
        <end position="448"/>
    </location>
</feature>
<dbReference type="Proteomes" id="UP000829560">
    <property type="component" value="Chromosome"/>
</dbReference>
<dbReference type="PANTHER" id="PTHR30163:SF10">
    <property type="entry name" value="TRANSGLYCOLASE-RELATED"/>
    <property type="match status" value="1"/>
</dbReference>
<dbReference type="AlphaFoldDB" id="A0AAU6PUH2"/>
<dbReference type="Pfam" id="PF01471">
    <property type="entry name" value="PG_binding_1"/>
    <property type="match status" value="1"/>
</dbReference>